<dbReference type="InterPro" id="IPR002553">
    <property type="entry name" value="Clathrin/coatomer_adapt-like_N"/>
</dbReference>
<dbReference type="PIRSF" id="PIRSF037094">
    <property type="entry name" value="AP1_complex_gamma"/>
    <property type="match status" value="1"/>
</dbReference>
<keyword evidence="12" id="KW-1185">Reference proteome</keyword>
<dbReference type="EMBL" id="CAXHTA020000003">
    <property type="protein sequence ID" value="CAL5220330.1"/>
    <property type="molecule type" value="Genomic_DNA"/>
</dbReference>
<evidence type="ECO:0000313" key="12">
    <source>
        <dbReference type="Proteomes" id="UP001497392"/>
    </source>
</evidence>
<keyword evidence="4 9" id="KW-0813">Transport</keyword>
<dbReference type="InterPro" id="IPR017107">
    <property type="entry name" value="AP1_complex_gsu"/>
</dbReference>
<organism evidence="11 12">
    <name type="scientific">Coccomyxa viridis</name>
    <dbReference type="NCBI Taxonomy" id="1274662"/>
    <lineage>
        <taxon>Eukaryota</taxon>
        <taxon>Viridiplantae</taxon>
        <taxon>Chlorophyta</taxon>
        <taxon>core chlorophytes</taxon>
        <taxon>Trebouxiophyceae</taxon>
        <taxon>Trebouxiophyceae incertae sedis</taxon>
        <taxon>Coccomyxaceae</taxon>
        <taxon>Coccomyxa</taxon>
    </lineage>
</organism>
<dbReference type="Gene3D" id="1.25.10.10">
    <property type="entry name" value="Leucine-rich Repeat Variant"/>
    <property type="match status" value="1"/>
</dbReference>
<keyword evidence="7 9" id="KW-0472">Membrane</keyword>
<dbReference type="SMART" id="SM00809">
    <property type="entry name" value="Alpha_adaptinC2"/>
    <property type="match status" value="1"/>
</dbReference>
<dbReference type="Pfam" id="PF01602">
    <property type="entry name" value="Adaptin_N"/>
    <property type="match status" value="1"/>
</dbReference>
<evidence type="ECO:0000256" key="4">
    <source>
        <dbReference type="ARBA" id="ARBA00022448"/>
    </source>
</evidence>
<evidence type="ECO:0000256" key="7">
    <source>
        <dbReference type="ARBA" id="ARBA00023136"/>
    </source>
</evidence>
<evidence type="ECO:0000256" key="5">
    <source>
        <dbReference type="ARBA" id="ARBA00022927"/>
    </source>
</evidence>
<evidence type="ECO:0000256" key="3">
    <source>
        <dbReference type="ARBA" id="ARBA00006613"/>
    </source>
</evidence>
<keyword evidence="5 9" id="KW-0653">Protein transport</keyword>
<dbReference type="InterPro" id="IPR008152">
    <property type="entry name" value="Clathrin_a/b/g-adaptin_app_Ig"/>
</dbReference>
<comment type="similarity">
    <text evidence="3 9">Belongs to the adaptor complexes large subunit family.</text>
</comment>
<dbReference type="Gene3D" id="2.60.40.1230">
    <property type="match status" value="1"/>
</dbReference>
<evidence type="ECO:0000256" key="8">
    <source>
        <dbReference type="ARBA" id="ARBA00023329"/>
    </source>
</evidence>
<dbReference type="InterPro" id="IPR016024">
    <property type="entry name" value="ARM-type_fold"/>
</dbReference>
<dbReference type="SUPFAM" id="SSF49348">
    <property type="entry name" value="Clathrin adaptor appendage domain"/>
    <property type="match status" value="1"/>
</dbReference>
<dbReference type="InterPro" id="IPR011989">
    <property type="entry name" value="ARM-like"/>
</dbReference>
<dbReference type="InterPro" id="IPR008153">
    <property type="entry name" value="GAE_dom"/>
</dbReference>
<dbReference type="PANTHER" id="PTHR22780">
    <property type="entry name" value="ADAPTIN, ALPHA/GAMMA/EPSILON"/>
    <property type="match status" value="1"/>
</dbReference>
<evidence type="ECO:0000259" key="10">
    <source>
        <dbReference type="PROSITE" id="PS50180"/>
    </source>
</evidence>
<sequence>MSIRLRELIRSVRKCKTAAEERTVIAKESAALRNAFQEQDTTFRHRNVAKLMYIHMLGYPTHFGQMETLKLIAATGFAEKRMGYLGLMILLDERQEVLMLVTNSLKNDLNSKNQYTVGLALCALGNICSAEMARDLSPEIERLLGGSNSFIRKKAALCCTRVIRKVPDAIESFQDVAAKLLLDRHHGVLLTGVALMMEICAVDPAAIEAYRKHVPQLCNIMRSLLMSGFAPEHDVSGITDPFLQVKVLRLLRILGAGDAAASDAMSDILAQVSTNTEGARNAGNAILYECVQTIMGVQSIGGLRVLAINILGRFLSNRDNNMRYVALNILAKVVSVDLQAVQRHRSTVVDCVKDADVSIRRRALDLVYALVNEGNIQSLTKELLDYLQVADADFKPDLTAKIAALVQRFAPNKRWHFDSLLQVMTQAGGNVKDEVWKSFIVLLTNTPELHAYAARALFRALRQHAETAQTSLLATSSWYTGEYGELLVSGGKLLEGEQPLTVSEGEVVDVLEGVLNRANLTPQCRNYALTALMKLSVRFSSQSERLKDTLAHHRKDSLLEAQARAVEYGQMFQYDQLRPQLLEHMPPLDAAAYARSAAAAGKLDAAPAELAPTNGNVVKDLLSLDDDDTPKASTAGPSSFAEDLLGGLGVDSNGHAAGPAASGSAAIDLLSLLDDSASAQQPAAAAAAAPQQSALDLLNLGGGAPSAAPAASSSGFDPLGSLSDSSFGAPPAASSAPAFPTITAFSKDGVSVSFAFSKPPGQPSVTDISATYTNSDAAPVTGFSLQAAVPKFMQLRLDPASGNMLGANSGSTATQNLHVTNTMHGQKPLVMRLRIAYTRAGEAKLEQAEVKNFPAGL</sequence>
<comment type="caution">
    <text evidence="11">The sequence shown here is derived from an EMBL/GenBank/DDBJ whole genome shotgun (WGS) entry which is preliminary data.</text>
</comment>
<protein>
    <recommendedName>
        <fullName evidence="9">AP-1 complex subunit gamma</fullName>
    </recommendedName>
</protein>
<dbReference type="Proteomes" id="UP001497392">
    <property type="component" value="Unassembled WGS sequence"/>
</dbReference>
<evidence type="ECO:0000313" key="11">
    <source>
        <dbReference type="EMBL" id="CAL5220330.1"/>
    </source>
</evidence>
<proteinExistence type="inferred from homology"/>
<name>A0ABP1FK36_9CHLO</name>
<evidence type="ECO:0000256" key="1">
    <source>
        <dbReference type="ARBA" id="ARBA00004156"/>
    </source>
</evidence>
<dbReference type="InterPro" id="IPR050840">
    <property type="entry name" value="Adaptor_Complx_Large_Subunit"/>
</dbReference>
<dbReference type="PROSITE" id="PS50180">
    <property type="entry name" value="GAE"/>
    <property type="match status" value="1"/>
</dbReference>
<reference evidence="11 12" key="1">
    <citation type="submission" date="2024-06" db="EMBL/GenBank/DDBJ databases">
        <authorList>
            <person name="Kraege A."/>
            <person name="Thomma B."/>
        </authorList>
    </citation>
    <scope>NUCLEOTIDE SEQUENCE [LARGE SCALE GENOMIC DNA]</scope>
</reference>
<keyword evidence="6 9" id="KW-0333">Golgi apparatus</keyword>
<dbReference type="InterPro" id="IPR013041">
    <property type="entry name" value="Clathrin_app_Ig-like_sf"/>
</dbReference>
<dbReference type="SUPFAM" id="SSF48371">
    <property type="entry name" value="ARM repeat"/>
    <property type="match status" value="1"/>
</dbReference>
<evidence type="ECO:0000256" key="9">
    <source>
        <dbReference type="PIRNR" id="PIRNR037094"/>
    </source>
</evidence>
<evidence type="ECO:0000256" key="2">
    <source>
        <dbReference type="ARBA" id="ARBA00004555"/>
    </source>
</evidence>
<evidence type="ECO:0000256" key="6">
    <source>
        <dbReference type="ARBA" id="ARBA00023034"/>
    </source>
</evidence>
<feature type="domain" description="GAE" evidence="10">
    <location>
        <begin position="737"/>
        <end position="854"/>
    </location>
</feature>
<comment type="subcellular location">
    <subcellularLocation>
        <location evidence="1">Cytoplasmic vesicle membrane</location>
    </subcellularLocation>
    <subcellularLocation>
        <location evidence="2">Golgi apparatus</location>
    </subcellularLocation>
</comment>
<keyword evidence="8 9" id="KW-0968">Cytoplasmic vesicle</keyword>
<dbReference type="Pfam" id="PF02883">
    <property type="entry name" value="Alpha_adaptinC2"/>
    <property type="match status" value="1"/>
</dbReference>
<gene>
    <name evidence="11" type="primary">g2322</name>
    <name evidence="11" type="ORF">VP750_LOCUS1989</name>
</gene>
<accession>A0ABP1FK36</accession>